<sequence>MSNVRANWHKSTYSDGNGGHCVEVAEGPVTGIRDTQNRELGHLAVPAPEWTALVNAVRGR</sequence>
<evidence type="ECO:0000313" key="4">
    <source>
        <dbReference type="Proteomes" id="UP001356095"/>
    </source>
</evidence>
<dbReference type="Pfam" id="PF04149">
    <property type="entry name" value="DUF397"/>
    <property type="match status" value="1"/>
</dbReference>
<evidence type="ECO:0000313" key="3">
    <source>
        <dbReference type="EMBL" id="MEE2037962.1"/>
    </source>
</evidence>
<accession>A0ABU7K8R8</accession>
<feature type="region of interest" description="Disordered" evidence="1">
    <location>
        <begin position="1"/>
        <end position="20"/>
    </location>
</feature>
<keyword evidence="4" id="KW-1185">Reference proteome</keyword>
<gene>
    <name evidence="3" type="ORF">Q8791_12110</name>
</gene>
<reference evidence="3 4" key="1">
    <citation type="submission" date="2023-08" db="EMBL/GenBank/DDBJ databases">
        <authorList>
            <person name="Girao M."/>
            <person name="Carvalho M.F."/>
        </authorList>
    </citation>
    <scope>NUCLEOTIDE SEQUENCE [LARGE SCALE GENOMIC DNA]</scope>
    <source>
        <strain evidence="3 4">CT-R113</strain>
    </source>
</reference>
<dbReference type="EMBL" id="JAUZMY010000010">
    <property type="protein sequence ID" value="MEE2037962.1"/>
    <property type="molecule type" value="Genomic_DNA"/>
</dbReference>
<evidence type="ECO:0000259" key="2">
    <source>
        <dbReference type="Pfam" id="PF04149"/>
    </source>
</evidence>
<evidence type="ECO:0000256" key="1">
    <source>
        <dbReference type="SAM" id="MobiDB-lite"/>
    </source>
</evidence>
<proteinExistence type="predicted"/>
<name>A0ABU7K8R8_9ACTN</name>
<dbReference type="Proteomes" id="UP001356095">
    <property type="component" value="Unassembled WGS sequence"/>
</dbReference>
<comment type="caution">
    <text evidence="3">The sequence shown here is derived from an EMBL/GenBank/DDBJ whole genome shotgun (WGS) entry which is preliminary data.</text>
</comment>
<organism evidence="3 4">
    <name type="scientific">Nocardiopsis codii</name>
    <dbReference type="NCBI Taxonomy" id="3065942"/>
    <lineage>
        <taxon>Bacteria</taxon>
        <taxon>Bacillati</taxon>
        <taxon>Actinomycetota</taxon>
        <taxon>Actinomycetes</taxon>
        <taxon>Streptosporangiales</taxon>
        <taxon>Nocardiopsidaceae</taxon>
        <taxon>Nocardiopsis</taxon>
    </lineage>
</organism>
<protein>
    <submittedName>
        <fullName evidence="3">DUF397 domain-containing protein</fullName>
    </submittedName>
</protein>
<dbReference type="RefSeq" id="WP_330091753.1">
    <property type="nucleotide sequence ID" value="NZ_JAUZMY010000010.1"/>
</dbReference>
<feature type="compositionally biased region" description="Polar residues" evidence="1">
    <location>
        <begin position="1"/>
        <end position="15"/>
    </location>
</feature>
<feature type="domain" description="DUF397" evidence="2">
    <location>
        <begin position="6"/>
        <end position="58"/>
    </location>
</feature>
<dbReference type="InterPro" id="IPR007278">
    <property type="entry name" value="DUF397"/>
</dbReference>